<evidence type="ECO:0000256" key="1">
    <source>
        <dbReference type="SAM" id="MobiDB-lite"/>
    </source>
</evidence>
<evidence type="ECO:0000313" key="3">
    <source>
        <dbReference type="Proteomes" id="UP000325182"/>
    </source>
</evidence>
<feature type="compositionally biased region" description="Acidic residues" evidence="1">
    <location>
        <begin position="50"/>
        <end position="60"/>
    </location>
</feature>
<organism evidence="2 3">
    <name type="scientific">Rossellomorea vietnamensis</name>
    <dbReference type="NCBI Taxonomy" id="218284"/>
    <lineage>
        <taxon>Bacteria</taxon>
        <taxon>Bacillati</taxon>
        <taxon>Bacillota</taxon>
        <taxon>Bacilli</taxon>
        <taxon>Bacillales</taxon>
        <taxon>Bacillaceae</taxon>
        <taxon>Rossellomorea</taxon>
    </lineage>
</organism>
<protein>
    <submittedName>
        <fullName evidence="2">Uncharacterized protein</fullName>
    </submittedName>
</protein>
<dbReference type="EMBL" id="VTEG01000027">
    <property type="protein sequence ID" value="TYR95889.1"/>
    <property type="molecule type" value="Genomic_DNA"/>
</dbReference>
<gene>
    <name evidence="2" type="ORF">FZC84_20885</name>
</gene>
<proteinExistence type="predicted"/>
<sequence length="182" mass="20995">MPKMSKSKKTALFILIFLLLGTVSAGSIYTYFSEQGNREMTNDANTQGDAAEEYTEEETQNETSTENPFGEPFLSPIDETVMQQYIHAMSHQKVEAKQKWSFYEMTDERILYLLGELDKGDYEHEHVYRDILVKWQEGNFSEVDHDHNEVWSLQGGTVGAAKGILAPQEEEAYLNKQKREKR</sequence>
<reference evidence="2 3" key="1">
    <citation type="submission" date="2019-08" db="EMBL/GenBank/DDBJ databases">
        <title>Bacillus genomes from the desert of Cuatro Cienegas, Coahuila.</title>
        <authorList>
            <person name="Olmedo-Alvarez G."/>
        </authorList>
    </citation>
    <scope>NUCLEOTIDE SEQUENCE [LARGE SCALE GENOMIC DNA]</scope>
    <source>
        <strain evidence="2 3">CH128b_4D</strain>
    </source>
</reference>
<feature type="region of interest" description="Disordered" evidence="1">
    <location>
        <begin position="39"/>
        <end position="69"/>
    </location>
</feature>
<name>A0A5D4M215_9BACI</name>
<dbReference type="RefSeq" id="WP_113928332.1">
    <property type="nucleotide sequence ID" value="NZ_VTEG01000027.1"/>
</dbReference>
<dbReference type="Pfam" id="PF19754">
    <property type="entry name" value="DUF6241"/>
    <property type="match status" value="1"/>
</dbReference>
<accession>A0A5D4M215</accession>
<evidence type="ECO:0000313" key="2">
    <source>
        <dbReference type="EMBL" id="TYR95889.1"/>
    </source>
</evidence>
<dbReference type="InterPro" id="IPR046208">
    <property type="entry name" value="DUF6241"/>
</dbReference>
<dbReference type="Proteomes" id="UP000325182">
    <property type="component" value="Unassembled WGS sequence"/>
</dbReference>
<comment type="caution">
    <text evidence="2">The sequence shown here is derived from an EMBL/GenBank/DDBJ whole genome shotgun (WGS) entry which is preliminary data.</text>
</comment>
<dbReference type="AlphaFoldDB" id="A0A5D4M215"/>